<evidence type="ECO:0000313" key="8">
    <source>
        <dbReference type="EMBL" id="KEF55473.1"/>
    </source>
</evidence>
<reference evidence="8 9" key="1">
    <citation type="submission" date="2013-03" db="EMBL/GenBank/DDBJ databases">
        <title>The Genome Sequence of Exophiala aquamarina CBS 119918.</title>
        <authorList>
            <consortium name="The Broad Institute Genomics Platform"/>
            <person name="Cuomo C."/>
            <person name="de Hoog S."/>
            <person name="Gorbushina A."/>
            <person name="Walker B."/>
            <person name="Young S.K."/>
            <person name="Zeng Q."/>
            <person name="Gargeya S."/>
            <person name="Fitzgerald M."/>
            <person name="Haas B."/>
            <person name="Abouelleil A."/>
            <person name="Allen A.W."/>
            <person name="Alvarado L."/>
            <person name="Arachchi H.M."/>
            <person name="Berlin A.M."/>
            <person name="Chapman S.B."/>
            <person name="Gainer-Dewar J."/>
            <person name="Goldberg J."/>
            <person name="Griggs A."/>
            <person name="Gujja S."/>
            <person name="Hansen M."/>
            <person name="Howarth C."/>
            <person name="Imamovic A."/>
            <person name="Ireland A."/>
            <person name="Larimer J."/>
            <person name="McCowan C."/>
            <person name="Murphy C."/>
            <person name="Pearson M."/>
            <person name="Poon T.W."/>
            <person name="Priest M."/>
            <person name="Roberts A."/>
            <person name="Saif S."/>
            <person name="Shea T."/>
            <person name="Sisk P."/>
            <person name="Sykes S."/>
            <person name="Wortman J."/>
            <person name="Nusbaum C."/>
            <person name="Birren B."/>
        </authorList>
    </citation>
    <scope>NUCLEOTIDE SEQUENCE [LARGE SCALE GENOMIC DNA]</scope>
    <source>
        <strain evidence="8 9">CBS 119918</strain>
    </source>
</reference>
<accession>A0A072P856</accession>
<dbReference type="PANTHER" id="PTHR47660:SF2">
    <property type="entry name" value="TRANSCRIPTION FACTOR WITH C2H2 AND ZN(2)-CYS(6) DNA BINDING DOMAIN (EUROFUNG)"/>
    <property type="match status" value="1"/>
</dbReference>
<dbReference type="STRING" id="1182545.A0A072P856"/>
<dbReference type="GO" id="GO:0008270">
    <property type="term" value="F:zinc ion binding"/>
    <property type="evidence" value="ECO:0007669"/>
    <property type="project" value="InterPro"/>
</dbReference>
<sequence>MAPHPMAVENIEMDFNFLGDQDHLLQDWFDQNFYEALHETDTFWPPNGNTSSLDIFTGLDMLMPEFSSLPTTGYIGDTRSAARMDSPVPVSRIPSPPNEASEEDRWPFTWDPRSRRILAARAIEISDDDPLQLEHRPRFDITESKYDQAKRFWQLPGTHRIGTFSVEMPTLKTANILIGLFFAHFEHRMPVIHHVSLQRTDNLPDALIAVMIVIGAIYSRQQHSTRFAIVLLDMTRIAAQVTMEQDNSLMRDAMYIYAIALICFVGLWCGNKRAFELAELSRAAAVNFCRRSHFASTSPSHQHRDSPPGPSSAGTDDIGVQWSKWIDREAKKRLCWVVYGIDCEIASLLHIPPTLSISEICKLECPCDEEFWHASSARRRKGLLGLAPFPASRAFSSALAPFLRILSTEINAE</sequence>
<evidence type="ECO:0000256" key="5">
    <source>
        <dbReference type="ARBA" id="ARBA00023242"/>
    </source>
</evidence>
<evidence type="ECO:0000256" key="1">
    <source>
        <dbReference type="ARBA" id="ARBA00022723"/>
    </source>
</evidence>
<dbReference type="GO" id="GO:0003677">
    <property type="term" value="F:DNA binding"/>
    <property type="evidence" value="ECO:0007669"/>
    <property type="project" value="InterPro"/>
</dbReference>
<dbReference type="CDD" id="cd12148">
    <property type="entry name" value="fungal_TF_MHR"/>
    <property type="match status" value="1"/>
</dbReference>
<evidence type="ECO:0000256" key="6">
    <source>
        <dbReference type="SAM" id="MobiDB-lite"/>
    </source>
</evidence>
<evidence type="ECO:0000259" key="7">
    <source>
        <dbReference type="Pfam" id="PF04082"/>
    </source>
</evidence>
<comment type="caution">
    <text evidence="8">The sequence shown here is derived from an EMBL/GenBank/DDBJ whole genome shotgun (WGS) entry which is preliminary data.</text>
</comment>
<dbReference type="RefSeq" id="XP_013258063.1">
    <property type="nucleotide sequence ID" value="XM_013402609.1"/>
</dbReference>
<dbReference type="Pfam" id="PF04082">
    <property type="entry name" value="Fungal_trans"/>
    <property type="match status" value="1"/>
</dbReference>
<dbReference type="AlphaFoldDB" id="A0A072P856"/>
<dbReference type="OrthoDB" id="654211at2759"/>
<evidence type="ECO:0000313" key="9">
    <source>
        <dbReference type="Proteomes" id="UP000027920"/>
    </source>
</evidence>
<evidence type="ECO:0000256" key="4">
    <source>
        <dbReference type="ARBA" id="ARBA00023163"/>
    </source>
</evidence>
<name>A0A072P856_9EURO</name>
<protein>
    <recommendedName>
        <fullName evidence="7">Xylanolytic transcriptional activator regulatory domain-containing protein</fullName>
    </recommendedName>
</protein>
<organism evidence="8 9">
    <name type="scientific">Exophiala aquamarina CBS 119918</name>
    <dbReference type="NCBI Taxonomy" id="1182545"/>
    <lineage>
        <taxon>Eukaryota</taxon>
        <taxon>Fungi</taxon>
        <taxon>Dikarya</taxon>
        <taxon>Ascomycota</taxon>
        <taxon>Pezizomycotina</taxon>
        <taxon>Eurotiomycetes</taxon>
        <taxon>Chaetothyriomycetidae</taxon>
        <taxon>Chaetothyriales</taxon>
        <taxon>Herpotrichiellaceae</taxon>
        <taxon>Exophiala</taxon>
    </lineage>
</organism>
<feature type="region of interest" description="Disordered" evidence="6">
    <location>
        <begin position="85"/>
        <end position="106"/>
    </location>
</feature>
<feature type="region of interest" description="Disordered" evidence="6">
    <location>
        <begin position="295"/>
        <end position="316"/>
    </location>
</feature>
<dbReference type="PANTHER" id="PTHR47660">
    <property type="entry name" value="TRANSCRIPTION FACTOR WITH C2H2 AND ZN(2)-CYS(6) DNA BINDING DOMAIN (EUROFUNG)-RELATED-RELATED"/>
    <property type="match status" value="1"/>
</dbReference>
<dbReference type="Proteomes" id="UP000027920">
    <property type="component" value="Unassembled WGS sequence"/>
</dbReference>
<feature type="domain" description="Xylanolytic transcriptional activator regulatory" evidence="7">
    <location>
        <begin position="178"/>
        <end position="383"/>
    </location>
</feature>
<proteinExistence type="predicted"/>
<keyword evidence="3" id="KW-0805">Transcription regulation</keyword>
<dbReference type="HOGENOM" id="CLU_665699_0_0_1"/>
<evidence type="ECO:0000256" key="2">
    <source>
        <dbReference type="ARBA" id="ARBA00022833"/>
    </source>
</evidence>
<dbReference type="InterPro" id="IPR007219">
    <property type="entry name" value="XnlR_reg_dom"/>
</dbReference>
<dbReference type="GO" id="GO:0006351">
    <property type="term" value="P:DNA-templated transcription"/>
    <property type="evidence" value="ECO:0007669"/>
    <property type="project" value="InterPro"/>
</dbReference>
<keyword evidence="5" id="KW-0539">Nucleus</keyword>
<keyword evidence="9" id="KW-1185">Reference proteome</keyword>
<dbReference type="VEuPathDB" id="FungiDB:A1O9_08223"/>
<gene>
    <name evidence="8" type="ORF">A1O9_08223</name>
</gene>
<keyword evidence="2" id="KW-0862">Zinc</keyword>
<dbReference type="EMBL" id="AMGV01000007">
    <property type="protein sequence ID" value="KEF55473.1"/>
    <property type="molecule type" value="Genomic_DNA"/>
</dbReference>
<keyword evidence="4" id="KW-0804">Transcription</keyword>
<keyword evidence="1" id="KW-0479">Metal-binding</keyword>
<evidence type="ECO:0000256" key="3">
    <source>
        <dbReference type="ARBA" id="ARBA00023015"/>
    </source>
</evidence>
<dbReference type="GeneID" id="25283136"/>